<evidence type="ECO:0000256" key="1">
    <source>
        <dbReference type="SAM" id="SignalP"/>
    </source>
</evidence>
<gene>
    <name evidence="2" type="ORF">AQJ11_03555</name>
</gene>
<evidence type="ECO:0008006" key="4">
    <source>
        <dbReference type="Google" id="ProtNLM"/>
    </source>
</evidence>
<keyword evidence="1" id="KW-0732">Signal</keyword>
<accession>A0A101QMG6</accession>
<comment type="caution">
    <text evidence="2">The sequence shown here is derived from an EMBL/GenBank/DDBJ whole genome shotgun (WGS) entry which is preliminary data.</text>
</comment>
<keyword evidence="3" id="KW-1185">Reference proteome</keyword>
<evidence type="ECO:0000313" key="3">
    <source>
        <dbReference type="Proteomes" id="UP000053398"/>
    </source>
</evidence>
<protein>
    <recommendedName>
        <fullName evidence="4">Secreted protein</fullName>
    </recommendedName>
</protein>
<feature type="chain" id="PRO_5007104030" description="Secreted protein" evidence="1">
    <location>
        <begin position="25"/>
        <end position="67"/>
    </location>
</feature>
<evidence type="ECO:0000313" key="2">
    <source>
        <dbReference type="EMBL" id="KUN32611.1"/>
    </source>
</evidence>
<sequence>MIKKLACVTALTAALLASAGTAEAGTRPAPPTGAPGAALLDGILGSLEIGHPVTSLRTVLPTGVRGG</sequence>
<dbReference type="Proteomes" id="UP000053398">
    <property type="component" value="Unassembled WGS sequence"/>
</dbReference>
<organism evidence="2 3">
    <name type="scientific">Streptomyces corchorusii</name>
    <name type="common">Streptomyces chibaensis</name>
    <dbReference type="NCBI Taxonomy" id="1903"/>
    <lineage>
        <taxon>Bacteria</taxon>
        <taxon>Bacillati</taxon>
        <taxon>Actinomycetota</taxon>
        <taxon>Actinomycetes</taxon>
        <taxon>Kitasatosporales</taxon>
        <taxon>Streptomycetaceae</taxon>
        <taxon>Streptomyces</taxon>
    </lineage>
</organism>
<dbReference type="AlphaFoldDB" id="A0A101QMG6"/>
<dbReference type="EMBL" id="LMWP01000002">
    <property type="protein sequence ID" value="KUN32611.1"/>
    <property type="molecule type" value="Genomic_DNA"/>
</dbReference>
<proteinExistence type="predicted"/>
<feature type="signal peptide" evidence="1">
    <location>
        <begin position="1"/>
        <end position="24"/>
    </location>
</feature>
<reference evidence="2 3" key="1">
    <citation type="submission" date="2015-10" db="EMBL/GenBank/DDBJ databases">
        <title>Draft genome sequence of Streptomyces corchorusii DSM 40340, type strain for the species Streptomyces corchorusii.</title>
        <authorList>
            <person name="Ruckert C."/>
            <person name="Winkler A."/>
            <person name="Kalinowski J."/>
            <person name="Kampfer P."/>
            <person name="Glaeser S."/>
        </authorList>
    </citation>
    <scope>NUCLEOTIDE SEQUENCE [LARGE SCALE GENOMIC DNA]</scope>
    <source>
        <strain evidence="2 3">DSM 40340</strain>
    </source>
</reference>
<dbReference type="RefSeq" id="WP_059261810.1">
    <property type="nucleotide sequence ID" value="NZ_KQ948351.1"/>
</dbReference>
<name>A0A101QMG6_STRCK</name>